<protein>
    <submittedName>
        <fullName evidence="2">Uncharacterized protein</fullName>
    </submittedName>
</protein>
<dbReference type="Proteomes" id="UP000499080">
    <property type="component" value="Unassembled WGS sequence"/>
</dbReference>
<keyword evidence="1" id="KW-0175">Coiled coil</keyword>
<sequence>FKRIHENLEPGSLLFLLDDYQIASKGVAGNGKGEIPGHDLFHESACDLHMLSVAAVSKHFQLNHHHFGRILCNTTLKLFCRIWLKLPRDFPSGPDLESAEAEKLLEEQRAFCAKLARECSLREACFTWEVENYFLPTMDEIISRRKNFSCKKKESQRAKRALENELKEKTLQLNEQKTDEVMEIVKMVELQKDLDKTRQEYSDWREKQRTEHLENMKTMDGRQEIYLRSIEMLLERLEQKYLGSYKSYFKF</sequence>
<proteinExistence type="predicted"/>
<comment type="caution">
    <text evidence="2">The sequence shown here is derived from an EMBL/GenBank/DDBJ whole genome shotgun (WGS) entry which is preliminary data.</text>
</comment>
<keyword evidence="3" id="KW-1185">Reference proteome</keyword>
<feature type="coiled-coil region" evidence="1">
    <location>
        <begin position="145"/>
        <end position="207"/>
    </location>
</feature>
<reference evidence="2 3" key="1">
    <citation type="journal article" date="2019" name="Sci. Rep.">
        <title>Orb-weaving spider Araneus ventricosus genome elucidates the spidroin gene catalogue.</title>
        <authorList>
            <person name="Kono N."/>
            <person name="Nakamura H."/>
            <person name="Ohtoshi R."/>
            <person name="Moran D.A.P."/>
            <person name="Shinohara A."/>
            <person name="Yoshida Y."/>
            <person name="Fujiwara M."/>
            <person name="Mori M."/>
            <person name="Tomita M."/>
            <person name="Arakawa K."/>
        </authorList>
    </citation>
    <scope>NUCLEOTIDE SEQUENCE [LARGE SCALE GENOMIC DNA]</scope>
</reference>
<gene>
    <name evidence="2" type="ORF">AVEN_18872_1</name>
</gene>
<name>A0A4Y2VXP6_ARAVE</name>
<dbReference type="AlphaFoldDB" id="A0A4Y2VXP6"/>
<evidence type="ECO:0000313" key="2">
    <source>
        <dbReference type="EMBL" id="GBO29482.1"/>
    </source>
</evidence>
<accession>A0A4Y2VXP6</accession>
<evidence type="ECO:0000256" key="1">
    <source>
        <dbReference type="SAM" id="Coils"/>
    </source>
</evidence>
<feature type="non-terminal residue" evidence="2">
    <location>
        <position position="1"/>
    </location>
</feature>
<organism evidence="2 3">
    <name type="scientific">Araneus ventricosus</name>
    <name type="common">Orbweaver spider</name>
    <name type="synonym">Epeira ventricosa</name>
    <dbReference type="NCBI Taxonomy" id="182803"/>
    <lineage>
        <taxon>Eukaryota</taxon>
        <taxon>Metazoa</taxon>
        <taxon>Ecdysozoa</taxon>
        <taxon>Arthropoda</taxon>
        <taxon>Chelicerata</taxon>
        <taxon>Arachnida</taxon>
        <taxon>Araneae</taxon>
        <taxon>Araneomorphae</taxon>
        <taxon>Entelegynae</taxon>
        <taxon>Araneoidea</taxon>
        <taxon>Araneidae</taxon>
        <taxon>Araneus</taxon>
    </lineage>
</organism>
<evidence type="ECO:0000313" key="3">
    <source>
        <dbReference type="Proteomes" id="UP000499080"/>
    </source>
</evidence>
<dbReference type="EMBL" id="BGPR01052640">
    <property type="protein sequence ID" value="GBO29482.1"/>
    <property type="molecule type" value="Genomic_DNA"/>
</dbReference>